<proteinExistence type="predicted"/>
<gene>
    <name evidence="1" type="ORF">MW7_007385</name>
</gene>
<keyword evidence="2" id="KW-1185">Reference proteome</keyword>
<reference evidence="1" key="1">
    <citation type="submission" date="2019-05" db="EMBL/GenBank/DDBJ databases">
        <title>Revised genome assembly of Burkholderiaceae (previously Ralstonia) sp. PBA.</title>
        <authorList>
            <person name="Gan H.M."/>
        </authorList>
    </citation>
    <scope>NUCLEOTIDE SEQUENCE</scope>
    <source>
        <strain evidence="1">PBA</strain>
    </source>
</reference>
<evidence type="ECO:0000313" key="1">
    <source>
        <dbReference type="EMBL" id="TMS58538.1"/>
    </source>
</evidence>
<organism evidence="1 2">
    <name type="scientific">Imbroritus primus</name>
    <dbReference type="NCBI Taxonomy" id="3058603"/>
    <lineage>
        <taxon>Bacteria</taxon>
        <taxon>Pseudomonadati</taxon>
        <taxon>Pseudomonadota</taxon>
        <taxon>Betaproteobacteria</taxon>
        <taxon>Burkholderiales</taxon>
        <taxon>Burkholderiaceae</taxon>
        <taxon>Imbroritus</taxon>
    </lineage>
</organism>
<name>A0ACD3SRB2_9BURK</name>
<dbReference type="Proteomes" id="UP000004277">
    <property type="component" value="Unassembled WGS sequence"/>
</dbReference>
<comment type="caution">
    <text evidence="1">The sequence shown here is derived from an EMBL/GenBank/DDBJ whole genome shotgun (WGS) entry which is preliminary data.</text>
</comment>
<protein>
    <submittedName>
        <fullName evidence="1">Uncharacterized protein</fullName>
    </submittedName>
</protein>
<dbReference type="EMBL" id="AKCV02000015">
    <property type="protein sequence ID" value="TMS58538.1"/>
    <property type="molecule type" value="Genomic_DNA"/>
</dbReference>
<accession>A0ACD3SRB2</accession>
<sequence>MTTKSFFSWLWRAMVDLAVDLAAKFLMCWWLPLFANKDGWLSRRLFWFQTFDASLDWGWQGGTFPPSLSQHWDRTKWLFRNSAYGFSYFVMGIPMDVTKWHVHKCVNSEKKQIFIATDDAGHFNFYYHGPLGMYKFGWKAWNYWDIDKMDWKPRYQWGPLLRTSIVCSANPFKRRAA</sequence>
<evidence type="ECO:0000313" key="2">
    <source>
        <dbReference type="Proteomes" id="UP000004277"/>
    </source>
</evidence>